<evidence type="ECO:0000313" key="5">
    <source>
        <dbReference type="Proteomes" id="UP000470082"/>
    </source>
</evidence>
<dbReference type="InterPro" id="IPR029052">
    <property type="entry name" value="Metallo-depent_PP-like"/>
</dbReference>
<accession>A0A7X2T4U1</accession>
<dbReference type="InterPro" id="IPR024654">
    <property type="entry name" value="Calcineurin-like_PHP_lpxH"/>
</dbReference>
<dbReference type="SUPFAM" id="SSF56300">
    <property type="entry name" value="Metallo-dependent phosphatases"/>
    <property type="match status" value="1"/>
</dbReference>
<dbReference type="AlphaFoldDB" id="A0A7X2T4U1"/>
<evidence type="ECO:0000256" key="2">
    <source>
        <dbReference type="RuleBase" id="RU362039"/>
    </source>
</evidence>
<organism evidence="4 5">
    <name type="scientific">Floccifex porci</name>
    <dbReference type="NCBI Taxonomy" id="2606629"/>
    <lineage>
        <taxon>Bacteria</taxon>
        <taxon>Bacillati</taxon>
        <taxon>Bacillota</taxon>
        <taxon>Erysipelotrichia</taxon>
        <taxon>Erysipelotrichales</taxon>
        <taxon>Erysipelotrichaceae</taxon>
        <taxon>Floccifex</taxon>
    </lineage>
</organism>
<evidence type="ECO:0000259" key="3">
    <source>
        <dbReference type="Pfam" id="PF12850"/>
    </source>
</evidence>
<dbReference type="RefSeq" id="WP_154461178.1">
    <property type="nucleotide sequence ID" value="NZ_VUMM01000023.1"/>
</dbReference>
<dbReference type="Proteomes" id="UP000470082">
    <property type="component" value="Unassembled WGS sequence"/>
</dbReference>
<name>A0A7X2T4U1_9FIRM</name>
<gene>
    <name evidence="4" type="ORF">FYJ50_08875</name>
</gene>
<dbReference type="InterPro" id="IPR000979">
    <property type="entry name" value="Phosphodiesterase_MJ0936/Vps29"/>
</dbReference>
<dbReference type="GO" id="GO:0046872">
    <property type="term" value="F:metal ion binding"/>
    <property type="evidence" value="ECO:0007669"/>
    <property type="project" value="UniProtKB-KW"/>
</dbReference>
<dbReference type="EMBL" id="VUMM01000023">
    <property type="protein sequence ID" value="MSS02196.1"/>
    <property type="molecule type" value="Genomic_DNA"/>
</dbReference>
<comment type="caution">
    <text evidence="4">The sequence shown here is derived from an EMBL/GenBank/DDBJ whole genome shotgun (WGS) entry which is preliminary data.</text>
</comment>
<evidence type="ECO:0000313" key="4">
    <source>
        <dbReference type="EMBL" id="MSS02196.1"/>
    </source>
</evidence>
<reference evidence="4 5" key="1">
    <citation type="submission" date="2019-08" db="EMBL/GenBank/DDBJ databases">
        <title>In-depth cultivation of the pig gut microbiome towards novel bacterial diversity and tailored functional studies.</title>
        <authorList>
            <person name="Wylensek D."/>
            <person name="Hitch T.C.A."/>
            <person name="Clavel T."/>
        </authorList>
    </citation>
    <scope>NUCLEOTIDE SEQUENCE [LARGE SCALE GENOMIC DNA]</scope>
    <source>
        <strain evidence="4 5">LKV-178-WT-2G</strain>
    </source>
</reference>
<proteinExistence type="inferred from homology"/>
<comment type="similarity">
    <text evidence="1 2">Belongs to the metallophosphoesterase superfamily. YfcE family.</text>
</comment>
<dbReference type="PANTHER" id="PTHR11124">
    <property type="entry name" value="VACUOLAR SORTING PROTEIN VPS29"/>
    <property type="match status" value="1"/>
</dbReference>
<dbReference type="Gene3D" id="3.60.21.10">
    <property type="match status" value="1"/>
</dbReference>
<evidence type="ECO:0000256" key="1">
    <source>
        <dbReference type="ARBA" id="ARBA00008950"/>
    </source>
</evidence>
<dbReference type="GO" id="GO:0016787">
    <property type="term" value="F:hydrolase activity"/>
    <property type="evidence" value="ECO:0007669"/>
    <property type="project" value="UniProtKB-UniRule"/>
</dbReference>
<feature type="domain" description="Calcineurin-like phosphoesterase" evidence="3">
    <location>
        <begin position="4"/>
        <end position="146"/>
    </location>
</feature>
<protein>
    <recommendedName>
        <fullName evidence="2">Phosphoesterase</fullName>
        <ecNumber evidence="2">3.1.4.-</ecNumber>
    </recommendedName>
</protein>
<dbReference type="NCBIfam" id="TIGR00040">
    <property type="entry name" value="yfcE"/>
    <property type="match status" value="1"/>
</dbReference>
<comment type="cofactor">
    <cofactor evidence="2">
        <name>a divalent metal cation</name>
        <dbReference type="ChEBI" id="CHEBI:60240"/>
    </cofactor>
</comment>
<sequence length="183" mass="21603">MKQLIVFSDAHGRRDIFPYLEEMYPDSPKIYLGDCQMTRSEVEKYGDQFVFVLGNCDYNYHLKPKTYDGLHIEYRSSNDLTPEEIVFQYQGLTFIACHGHHLYEDDFLYLKAWKADCLLQGHTHVFKVKQKEGRYSINPGSCNPYKVREMEIEGWKRKPSSYCVIQMEYGKILDVLRISCDEL</sequence>
<dbReference type="EC" id="3.1.4.-" evidence="2"/>
<dbReference type="Pfam" id="PF12850">
    <property type="entry name" value="Metallophos_2"/>
    <property type="match status" value="1"/>
</dbReference>
<keyword evidence="2" id="KW-0479">Metal-binding</keyword>
<keyword evidence="5" id="KW-1185">Reference proteome</keyword>